<dbReference type="EMBL" id="PEBM01000045">
    <property type="protein sequence ID" value="PHV56377.1"/>
    <property type="molecule type" value="Genomic_DNA"/>
</dbReference>
<feature type="transmembrane region" description="Helical" evidence="2">
    <location>
        <begin position="51"/>
        <end position="72"/>
    </location>
</feature>
<evidence type="ECO:0000313" key="3">
    <source>
        <dbReference type="EMBL" id="PHV56377.1"/>
    </source>
</evidence>
<keyword evidence="1" id="KW-0175">Coiled coil</keyword>
<evidence type="ECO:0000256" key="1">
    <source>
        <dbReference type="SAM" id="Coils"/>
    </source>
</evidence>
<keyword evidence="2" id="KW-0812">Transmembrane</keyword>
<keyword evidence="2" id="KW-1133">Transmembrane helix</keyword>
<evidence type="ECO:0000256" key="2">
    <source>
        <dbReference type="SAM" id="Phobius"/>
    </source>
</evidence>
<keyword evidence="2" id="KW-0472">Membrane</keyword>
<organism evidence="3 4">
    <name type="scientific">Streptococcus macedonicus</name>
    <name type="common">Streptococcus gallolyticus macedonicus</name>
    <dbReference type="NCBI Taxonomy" id="59310"/>
    <lineage>
        <taxon>Bacteria</taxon>
        <taxon>Bacillati</taxon>
        <taxon>Bacillota</taxon>
        <taxon>Bacilli</taxon>
        <taxon>Lactobacillales</taxon>
        <taxon>Streptococcaceae</taxon>
        <taxon>Streptococcus</taxon>
    </lineage>
</organism>
<protein>
    <submittedName>
        <fullName evidence="3">Uncharacterized protein</fullName>
    </submittedName>
</protein>
<reference evidence="3 4" key="1">
    <citation type="submission" date="2017-10" db="EMBL/GenBank/DDBJ databases">
        <title>Whole-genome sequence of three Streptococcus macedonicus strains isolated from Italian cheeses of the Veneto region.</title>
        <authorList>
            <person name="Treu L."/>
            <person name="De Diego-Diaz B."/>
            <person name="Papadimitriou K."/>
            <person name="Tsakalidou E."/>
            <person name="Corich V."/>
            <person name="Giacomini A."/>
        </authorList>
    </citation>
    <scope>NUCLEOTIDE SEQUENCE [LARGE SCALE GENOMIC DNA]</scope>
    <source>
        <strain evidence="3 4">27MV</strain>
    </source>
</reference>
<feature type="transmembrane region" description="Helical" evidence="2">
    <location>
        <begin position="78"/>
        <end position="97"/>
    </location>
</feature>
<dbReference type="RefSeq" id="WP_099390697.1">
    <property type="nucleotide sequence ID" value="NZ_PEBM01000045.1"/>
</dbReference>
<accession>A0A2G3NS53</accession>
<gene>
    <name evidence="3" type="ORF">CS010_08000</name>
</gene>
<proteinExistence type="predicted"/>
<comment type="caution">
    <text evidence="3">The sequence shown here is derived from an EMBL/GenBank/DDBJ whole genome shotgun (WGS) entry which is preliminary data.</text>
</comment>
<sequence length="114" mass="13780">MLTPEELKQRRATLIKELRELDNQIQQAERTLKGLKKTTIKQRFKQLLGGLLKLMIWLSFFLARTAFFYYFLHSVIQWSLIALLAAIWLACGSEFLYEEGRDWIQEKWFLRKRR</sequence>
<dbReference type="AlphaFoldDB" id="A0A2G3NS53"/>
<dbReference type="Proteomes" id="UP000222913">
    <property type="component" value="Unassembled WGS sequence"/>
</dbReference>
<evidence type="ECO:0000313" key="4">
    <source>
        <dbReference type="Proteomes" id="UP000222913"/>
    </source>
</evidence>
<name>A0A2G3NS53_STRMC</name>
<feature type="coiled-coil region" evidence="1">
    <location>
        <begin position="11"/>
        <end position="38"/>
    </location>
</feature>